<name>A0A7W6MQX1_9HYPH</name>
<comment type="caution">
    <text evidence="1">The sequence shown here is derived from an EMBL/GenBank/DDBJ whole genome shotgun (WGS) entry which is preliminary data.</text>
</comment>
<dbReference type="Proteomes" id="UP000588647">
    <property type="component" value="Unassembled WGS sequence"/>
</dbReference>
<evidence type="ECO:0000313" key="2">
    <source>
        <dbReference type="Proteomes" id="UP000588647"/>
    </source>
</evidence>
<gene>
    <name evidence="1" type="ORF">GGR03_003530</name>
</gene>
<dbReference type="RefSeq" id="WP_183210009.1">
    <property type="nucleotide sequence ID" value="NZ_JAAAMM010000004.1"/>
</dbReference>
<sequence>MDDRYFIIETIRIIGAPSITAAQEAAIMAAPDVAERVFNSTDLAFHRRAIVEETLKLFGRENEMWRGVYSDVFIACRNIRDGLTTAEAMTSSRRAEAA</sequence>
<evidence type="ECO:0000313" key="1">
    <source>
        <dbReference type="EMBL" id="MBB4004442.1"/>
    </source>
</evidence>
<accession>A0A7W6MQX1</accession>
<dbReference type="EMBL" id="JACIEM010000004">
    <property type="protein sequence ID" value="MBB4004442.1"/>
    <property type="molecule type" value="Genomic_DNA"/>
</dbReference>
<proteinExistence type="predicted"/>
<organism evidence="1 2">
    <name type="scientific">Aurantimonas endophytica</name>
    <dbReference type="NCBI Taxonomy" id="1522175"/>
    <lineage>
        <taxon>Bacteria</taxon>
        <taxon>Pseudomonadati</taxon>
        <taxon>Pseudomonadota</taxon>
        <taxon>Alphaproteobacteria</taxon>
        <taxon>Hyphomicrobiales</taxon>
        <taxon>Aurantimonadaceae</taxon>
        <taxon>Aurantimonas</taxon>
    </lineage>
</organism>
<dbReference type="AlphaFoldDB" id="A0A7W6MQX1"/>
<protein>
    <submittedName>
        <fullName evidence="1">Uncharacterized protein</fullName>
    </submittedName>
</protein>
<keyword evidence="2" id="KW-1185">Reference proteome</keyword>
<reference evidence="1 2" key="1">
    <citation type="submission" date="2020-08" db="EMBL/GenBank/DDBJ databases">
        <title>Genomic Encyclopedia of Type Strains, Phase IV (KMG-IV): sequencing the most valuable type-strain genomes for metagenomic binning, comparative biology and taxonomic classification.</title>
        <authorList>
            <person name="Goeker M."/>
        </authorList>
    </citation>
    <scope>NUCLEOTIDE SEQUENCE [LARGE SCALE GENOMIC DNA]</scope>
    <source>
        <strain evidence="1 2">DSM 103570</strain>
    </source>
</reference>